<dbReference type="HOGENOM" id="CLU_100939_0_0_11"/>
<evidence type="ECO:0008006" key="4">
    <source>
        <dbReference type="Google" id="ProtNLM"/>
    </source>
</evidence>
<dbReference type="SUPFAM" id="SSF110087">
    <property type="entry name" value="DR1885-like metal-binding protein"/>
    <property type="match status" value="1"/>
</dbReference>
<dbReference type="Pfam" id="PF04314">
    <property type="entry name" value="PCuAC"/>
    <property type="match status" value="1"/>
</dbReference>
<feature type="region of interest" description="Disordered" evidence="1">
    <location>
        <begin position="51"/>
        <end position="86"/>
    </location>
</feature>
<dbReference type="Gene3D" id="2.60.40.1890">
    <property type="entry name" value="PCu(A)C copper chaperone"/>
    <property type="match status" value="1"/>
</dbReference>
<evidence type="ECO:0000313" key="3">
    <source>
        <dbReference type="Proteomes" id="UP000019754"/>
    </source>
</evidence>
<name>A0A022KT91_9MICO</name>
<dbReference type="PANTHER" id="PTHR36302:SF1">
    <property type="entry name" value="COPPER CHAPERONE PCU(A)C"/>
    <property type="match status" value="1"/>
</dbReference>
<dbReference type="Proteomes" id="UP000019754">
    <property type="component" value="Unassembled WGS sequence"/>
</dbReference>
<dbReference type="PANTHER" id="PTHR36302">
    <property type="entry name" value="BLR7088 PROTEIN"/>
    <property type="match status" value="1"/>
</dbReference>
<proteinExistence type="predicted"/>
<dbReference type="InterPro" id="IPR007410">
    <property type="entry name" value="LpqE-like"/>
</dbReference>
<organism evidence="2 3">
    <name type="scientific">Brachybacterium muris UCD-AY4</name>
    <dbReference type="NCBI Taxonomy" id="1249481"/>
    <lineage>
        <taxon>Bacteria</taxon>
        <taxon>Bacillati</taxon>
        <taxon>Actinomycetota</taxon>
        <taxon>Actinomycetes</taxon>
        <taxon>Micrococcales</taxon>
        <taxon>Dermabacteraceae</taxon>
        <taxon>Brachybacterium</taxon>
    </lineage>
</organism>
<evidence type="ECO:0000313" key="2">
    <source>
        <dbReference type="EMBL" id="EYT49015.1"/>
    </source>
</evidence>
<comment type="caution">
    <text evidence="2">The sequence shown here is derived from an EMBL/GenBank/DDBJ whole genome shotgun (WGS) entry which is preliminary data.</text>
</comment>
<evidence type="ECO:0000256" key="1">
    <source>
        <dbReference type="SAM" id="MobiDB-lite"/>
    </source>
</evidence>
<dbReference type="STRING" id="1249481.D641_0110310"/>
<dbReference type="EMBL" id="AORC01000011">
    <property type="protein sequence ID" value="EYT49015.1"/>
    <property type="molecule type" value="Genomic_DNA"/>
</dbReference>
<dbReference type="OrthoDB" id="9796962at2"/>
<dbReference type="RefSeq" id="WP_017823587.1">
    <property type="nucleotide sequence ID" value="NZ_AORC01000011.1"/>
</dbReference>
<reference evidence="2 3" key="1">
    <citation type="journal article" date="2013" name="Genome Announc.">
        <title>Draft genome sequence of an Actinobacterium, Brachybacterium muris strain UCD-AY4.</title>
        <authorList>
            <person name="Lo J.R."/>
            <person name="Lang J.M."/>
            <person name="Darling A.E."/>
            <person name="Eisen J.A."/>
            <person name="Coil D.A."/>
        </authorList>
    </citation>
    <scope>NUCLEOTIDE SEQUENCE [LARGE SCALE GENOMIC DNA]</scope>
    <source>
        <strain evidence="2 3">UCD-AY4</strain>
    </source>
</reference>
<gene>
    <name evidence="2" type="ORF">D641_0110310</name>
</gene>
<dbReference type="InterPro" id="IPR058248">
    <property type="entry name" value="Lxx211020-like"/>
</dbReference>
<dbReference type="AlphaFoldDB" id="A0A022KT91"/>
<protein>
    <recommendedName>
        <fullName evidence="4">Copper chaperone PCu(A)C</fullName>
    </recommendedName>
</protein>
<accession>A0A022KT91</accession>
<keyword evidence="3" id="KW-1185">Reference proteome</keyword>
<sequence length="216" mass="21771">MPRTHLPRTAPATSTGPLPLVTRAIGRRAAVRSALALPLLALPLAACGGAADDEPAPATDPGTDAGAETDAPADPDATAATDGPVTVTDPWVKAADEGMTSMFGTLTNSSGAALTLVGGTTEAASEVELHQTASDGSGGMSMEQKEGGFPIPADGELVLEPGGDHIMLMGLSAPLQPGDQVEVVLQFEDGTEHPVTATVKDFAGAQENYGGMEEDQ</sequence>
<dbReference type="InterPro" id="IPR036182">
    <property type="entry name" value="PCuAC_sf"/>
</dbReference>